<dbReference type="OrthoDB" id="9108475at2"/>
<dbReference type="Proteomes" id="UP000219788">
    <property type="component" value="Unassembled WGS sequence"/>
</dbReference>
<accession>A0A2A7U1B1</accession>
<dbReference type="EMBL" id="PDDV01000013">
    <property type="protein sequence ID" value="PEH72090.1"/>
    <property type="molecule type" value="Genomic_DNA"/>
</dbReference>
<dbReference type="SMART" id="SM00228">
    <property type="entry name" value="PDZ"/>
    <property type="match status" value="1"/>
</dbReference>
<dbReference type="AlphaFoldDB" id="A0A2A7U1B1"/>
<dbReference type="RefSeq" id="WP_098143011.1">
    <property type="nucleotide sequence ID" value="NZ_PDDV01000013.1"/>
</dbReference>
<name>A0A2A7U1B1_EDWTA</name>
<proteinExistence type="predicted"/>
<organism evidence="2 3">
    <name type="scientific">Edwardsiella tarda</name>
    <dbReference type="NCBI Taxonomy" id="636"/>
    <lineage>
        <taxon>Bacteria</taxon>
        <taxon>Pseudomonadati</taxon>
        <taxon>Pseudomonadota</taxon>
        <taxon>Gammaproteobacteria</taxon>
        <taxon>Enterobacterales</taxon>
        <taxon>Hafniaceae</taxon>
        <taxon>Edwardsiella</taxon>
    </lineage>
</organism>
<feature type="domain" description="PDZ" evidence="1">
    <location>
        <begin position="136"/>
        <end position="216"/>
    </location>
</feature>
<evidence type="ECO:0000313" key="2">
    <source>
        <dbReference type="EMBL" id="PEH72090.1"/>
    </source>
</evidence>
<protein>
    <recommendedName>
        <fullName evidence="1">PDZ domain-containing protein</fullName>
    </recommendedName>
</protein>
<dbReference type="Gene3D" id="2.30.42.10">
    <property type="match status" value="1"/>
</dbReference>
<evidence type="ECO:0000259" key="1">
    <source>
        <dbReference type="PROSITE" id="PS50106"/>
    </source>
</evidence>
<gene>
    <name evidence="2" type="ORF">CRM76_09255</name>
</gene>
<reference evidence="3" key="1">
    <citation type="submission" date="2017-09" db="EMBL/GenBank/DDBJ databases">
        <title>FDA dAtabase for Regulatory Grade micrObial Sequences (FDA-ARGOS): Supporting development and validation of Infectious Disease Dx tests.</title>
        <authorList>
            <person name="Goldberg B."/>
            <person name="Campos J."/>
            <person name="Tallon L."/>
            <person name="Sadzewicz L."/>
            <person name="Ott S."/>
            <person name="Zhao X."/>
            <person name="Nagaraj S."/>
            <person name="Vavikolanu K."/>
            <person name="Aluvathingal J."/>
            <person name="Nadendla S."/>
            <person name="Geyer C."/>
            <person name="Sichtig H."/>
        </authorList>
    </citation>
    <scope>NUCLEOTIDE SEQUENCE [LARGE SCALE GENOMIC DNA]</scope>
    <source>
        <strain evidence="3">FDAARGOS_370</strain>
    </source>
</reference>
<sequence>MKKISIILTTLILSGCVSSAERQRQQAEIDRTIPLCSSQKQCDAGWAAARQWVNQNCGMKIQNYSSDYIETYNSPADSAALACQVTKNPLPNGASSINLRTSCSNMFGCVPDTYQSIINFNNYVNKSVEQFAPVKMGFTAIMSDINGHEVKNTSYSSGMVIMDVNQGGSAYKAGLRRGDIITSLGNDAVRNQRDMTSAMEKYHSGDNVNITILRNGKTLVQEVNL</sequence>
<dbReference type="InterPro" id="IPR036034">
    <property type="entry name" value="PDZ_sf"/>
</dbReference>
<dbReference type="InterPro" id="IPR001478">
    <property type="entry name" value="PDZ"/>
</dbReference>
<dbReference type="SUPFAM" id="SSF50156">
    <property type="entry name" value="PDZ domain-like"/>
    <property type="match status" value="1"/>
</dbReference>
<dbReference type="PROSITE" id="PS51257">
    <property type="entry name" value="PROKAR_LIPOPROTEIN"/>
    <property type="match status" value="1"/>
</dbReference>
<comment type="caution">
    <text evidence="2">The sequence shown here is derived from an EMBL/GenBank/DDBJ whole genome shotgun (WGS) entry which is preliminary data.</text>
</comment>
<dbReference type="PROSITE" id="PS50106">
    <property type="entry name" value="PDZ"/>
    <property type="match status" value="1"/>
</dbReference>
<evidence type="ECO:0000313" key="3">
    <source>
        <dbReference type="Proteomes" id="UP000219788"/>
    </source>
</evidence>
<dbReference type="Pfam" id="PF13180">
    <property type="entry name" value="PDZ_2"/>
    <property type="match status" value="1"/>
</dbReference>